<evidence type="ECO:0000313" key="3">
    <source>
        <dbReference type="Proteomes" id="UP000565441"/>
    </source>
</evidence>
<reference evidence="2 3" key="1">
    <citation type="journal article" date="2020" name="ISME J.">
        <title>Uncovering the hidden diversity of litter-decomposition mechanisms in mushroom-forming fungi.</title>
        <authorList>
            <person name="Floudas D."/>
            <person name="Bentzer J."/>
            <person name="Ahren D."/>
            <person name="Johansson T."/>
            <person name="Persson P."/>
            <person name="Tunlid A."/>
        </authorList>
    </citation>
    <scope>NUCLEOTIDE SEQUENCE [LARGE SCALE GENOMIC DNA]</scope>
    <source>
        <strain evidence="2 3">CBS 661.87</strain>
    </source>
</reference>
<comment type="caution">
    <text evidence="2">The sequence shown here is derived from an EMBL/GenBank/DDBJ whole genome shotgun (WGS) entry which is preliminary data.</text>
</comment>
<gene>
    <name evidence="2" type="ORF">D9615_005417</name>
</gene>
<dbReference type="AlphaFoldDB" id="A0A8H5HE34"/>
<dbReference type="OrthoDB" id="2532734at2759"/>
<feature type="region of interest" description="Disordered" evidence="1">
    <location>
        <begin position="1"/>
        <end position="129"/>
    </location>
</feature>
<protein>
    <submittedName>
        <fullName evidence="2">Uncharacterized protein</fullName>
    </submittedName>
</protein>
<dbReference type="Proteomes" id="UP000565441">
    <property type="component" value="Unassembled WGS sequence"/>
</dbReference>
<evidence type="ECO:0000256" key="1">
    <source>
        <dbReference type="SAM" id="MobiDB-lite"/>
    </source>
</evidence>
<evidence type="ECO:0000313" key="2">
    <source>
        <dbReference type="EMBL" id="KAF5381587.1"/>
    </source>
</evidence>
<name>A0A8H5HE34_9AGAR</name>
<dbReference type="EMBL" id="JAACJP010000010">
    <property type="protein sequence ID" value="KAF5381587.1"/>
    <property type="molecule type" value="Genomic_DNA"/>
</dbReference>
<keyword evidence="3" id="KW-1185">Reference proteome</keyword>
<feature type="compositionally biased region" description="Low complexity" evidence="1">
    <location>
        <begin position="23"/>
        <end position="56"/>
    </location>
</feature>
<proteinExistence type="predicted"/>
<organism evidence="2 3">
    <name type="scientific">Tricholomella constricta</name>
    <dbReference type="NCBI Taxonomy" id="117010"/>
    <lineage>
        <taxon>Eukaryota</taxon>
        <taxon>Fungi</taxon>
        <taxon>Dikarya</taxon>
        <taxon>Basidiomycota</taxon>
        <taxon>Agaricomycotina</taxon>
        <taxon>Agaricomycetes</taxon>
        <taxon>Agaricomycetidae</taxon>
        <taxon>Agaricales</taxon>
        <taxon>Tricholomatineae</taxon>
        <taxon>Lyophyllaceae</taxon>
        <taxon>Tricholomella</taxon>
    </lineage>
</organism>
<sequence>MSSFFNKLKTKAFRKSGSHEKGQQQQQQQQPASSTTDSPAQTQTQPQPQSQSAEPTFSTQPHPAKTNDPADLQSGSGGGLATSNPMAIHHARDPHVPSQEIQRNLEQPLGREELRARAAELNKPQTGPK</sequence>
<accession>A0A8H5HE34</accession>
<feature type="compositionally biased region" description="Basic and acidic residues" evidence="1">
    <location>
        <begin position="109"/>
        <end position="120"/>
    </location>
</feature>